<dbReference type="Proteomes" id="UP001217918">
    <property type="component" value="Unassembled WGS sequence"/>
</dbReference>
<accession>A0AAD9I6D7</accession>
<organism evidence="2 3">
    <name type="scientific">Phyllachora maydis</name>
    <dbReference type="NCBI Taxonomy" id="1825666"/>
    <lineage>
        <taxon>Eukaryota</taxon>
        <taxon>Fungi</taxon>
        <taxon>Dikarya</taxon>
        <taxon>Ascomycota</taxon>
        <taxon>Pezizomycotina</taxon>
        <taxon>Sordariomycetes</taxon>
        <taxon>Sordariomycetidae</taxon>
        <taxon>Phyllachorales</taxon>
        <taxon>Phyllachoraceae</taxon>
        <taxon>Phyllachora</taxon>
    </lineage>
</organism>
<dbReference type="AlphaFoldDB" id="A0AAD9I6D7"/>
<reference evidence="2" key="1">
    <citation type="journal article" date="2023" name="Mol. Plant Microbe Interact.">
        <title>Elucidating the Obligate Nature and Biological Capacity of an Invasive Fungal Corn Pathogen.</title>
        <authorList>
            <person name="MacCready J.S."/>
            <person name="Roggenkamp E.M."/>
            <person name="Gdanetz K."/>
            <person name="Chilvers M.I."/>
        </authorList>
    </citation>
    <scope>NUCLEOTIDE SEQUENCE</scope>
    <source>
        <strain evidence="2">PM02</strain>
    </source>
</reference>
<evidence type="ECO:0000313" key="3">
    <source>
        <dbReference type="Proteomes" id="UP001217918"/>
    </source>
</evidence>
<proteinExistence type="predicted"/>
<evidence type="ECO:0000313" key="2">
    <source>
        <dbReference type="EMBL" id="KAK2072094.1"/>
    </source>
</evidence>
<feature type="region of interest" description="Disordered" evidence="1">
    <location>
        <begin position="63"/>
        <end position="153"/>
    </location>
</feature>
<evidence type="ECO:0000256" key="1">
    <source>
        <dbReference type="SAM" id="MobiDB-lite"/>
    </source>
</evidence>
<gene>
    <name evidence="2" type="ORF">P8C59_006470</name>
</gene>
<feature type="compositionally biased region" description="Polar residues" evidence="1">
    <location>
        <begin position="73"/>
        <end position="88"/>
    </location>
</feature>
<feature type="compositionally biased region" description="Low complexity" evidence="1">
    <location>
        <begin position="113"/>
        <end position="127"/>
    </location>
</feature>
<comment type="caution">
    <text evidence="2">The sequence shown here is derived from an EMBL/GenBank/DDBJ whole genome shotgun (WGS) entry which is preliminary data.</text>
</comment>
<dbReference type="EMBL" id="JAQQPM010000005">
    <property type="protein sequence ID" value="KAK2072094.1"/>
    <property type="molecule type" value="Genomic_DNA"/>
</dbReference>
<name>A0AAD9I6D7_9PEZI</name>
<sequence>MYIYIAFLPYRCYYRDLSFANLLITDIDSFSNLDNSVYDILAAYKAKQRELAKAYTTTYKLAKKEGLRRSKRTTSGNAGRYTTDSSLIANKDDNNAYNRAYMPPTDIEEKKGSSSNNNGVNGSTSDSANKGKGSGIHKRSEGTLYCKDILPRK</sequence>
<keyword evidence="3" id="KW-1185">Reference proteome</keyword>
<protein>
    <submittedName>
        <fullName evidence="2">Uncharacterized protein</fullName>
    </submittedName>
</protein>